<evidence type="ECO:0000256" key="1">
    <source>
        <dbReference type="ARBA" id="ARBA00005662"/>
    </source>
</evidence>
<dbReference type="InterPro" id="IPR019079">
    <property type="entry name" value="Capsule_synth_CapA"/>
</dbReference>
<feature type="domain" description="Capsule synthesis protein CapA" evidence="3">
    <location>
        <begin position="72"/>
        <end position="321"/>
    </location>
</feature>
<dbReference type="CDD" id="cd07381">
    <property type="entry name" value="MPP_CapA"/>
    <property type="match status" value="1"/>
</dbReference>
<dbReference type="Pfam" id="PF09587">
    <property type="entry name" value="PGA_cap"/>
    <property type="match status" value="1"/>
</dbReference>
<dbReference type="SMART" id="SM00854">
    <property type="entry name" value="PGA_cap"/>
    <property type="match status" value="1"/>
</dbReference>
<dbReference type="PANTHER" id="PTHR33393">
    <property type="entry name" value="POLYGLUTAMINE SYNTHESIS ACCESSORY PROTEIN RV0574C-RELATED"/>
    <property type="match status" value="1"/>
</dbReference>
<dbReference type="InterPro" id="IPR052169">
    <property type="entry name" value="CW_Biosynth-Accessory"/>
</dbReference>
<evidence type="ECO:0000259" key="3">
    <source>
        <dbReference type="SMART" id="SM00854"/>
    </source>
</evidence>
<dbReference type="Proteomes" id="UP000824031">
    <property type="component" value="Unassembled WGS sequence"/>
</dbReference>
<dbReference type="Gene3D" id="3.60.21.10">
    <property type="match status" value="1"/>
</dbReference>
<dbReference type="SUPFAM" id="SSF56300">
    <property type="entry name" value="Metallo-dependent phosphatases"/>
    <property type="match status" value="1"/>
</dbReference>
<protein>
    <submittedName>
        <fullName evidence="4">CapA family protein</fullName>
    </submittedName>
</protein>
<evidence type="ECO:0000313" key="5">
    <source>
        <dbReference type="Proteomes" id="UP000824031"/>
    </source>
</evidence>
<feature type="region of interest" description="Disordered" evidence="2">
    <location>
        <begin position="46"/>
        <end position="65"/>
    </location>
</feature>
<accession>A0A9D2F1I1</accession>
<reference evidence="4" key="2">
    <citation type="submission" date="2021-04" db="EMBL/GenBank/DDBJ databases">
        <authorList>
            <person name="Gilroy R."/>
        </authorList>
    </citation>
    <scope>NUCLEOTIDE SEQUENCE</scope>
    <source>
        <strain evidence="4">3436</strain>
    </source>
</reference>
<dbReference type="InterPro" id="IPR029052">
    <property type="entry name" value="Metallo-depent_PP-like"/>
</dbReference>
<comment type="similarity">
    <text evidence="1">Belongs to the CapA family.</text>
</comment>
<gene>
    <name evidence="4" type="ORF">H9810_00655</name>
</gene>
<dbReference type="AlphaFoldDB" id="A0A9D2F1I1"/>
<organism evidence="4 5">
    <name type="scientific">Candidatus Gemmiger excrementavium</name>
    <dbReference type="NCBI Taxonomy" id="2838608"/>
    <lineage>
        <taxon>Bacteria</taxon>
        <taxon>Bacillati</taxon>
        <taxon>Bacillota</taxon>
        <taxon>Clostridia</taxon>
        <taxon>Eubacteriales</taxon>
        <taxon>Gemmiger</taxon>
    </lineage>
</organism>
<sequence length="411" mass="45138">MRLRGNEIAACVLIALGVGGVVTVSLLGGNLQDTMAAFVTTAMPVPASTPSPTPQPTPAPTPVPTPTVETVRFSATGDNLIHEGLYLQARDRDEDGGYDFAYAYEPMREFYSQFDVNWLNQETLVNDAFEPSGYPQFSTPTDITKALYDVGFRVFSLSNNHSYDKGADGIASSLEHWATLPDDVAYMGFYDLETYDDYAYQTVNGITFGYLSYTEQTNGLPTPSASEYGVVYLEDRDTIARQIADMRPNCDVLIVSCHWGVEGSHTLSDFQVETAQWLADQGVDLIIGTHPHVTQTAQWLTGANGNTTFVAYSLGNFANAQAQPDNMIGAILDVTFQKTTQPDGAVSIELLDPKLHGVITQYESGYNNIRVYPYRDYTDELGAAHGNFTLTRAQIEEVLRGSIDEQFLTLD</sequence>
<proteinExistence type="inferred from homology"/>
<evidence type="ECO:0000313" key="4">
    <source>
        <dbReference type="EMBL" id="HIZ47216.1"/>
    </source>
</evidence>
<evidence type="ECO:0000256" key="2">
    <source>
        <dbReference type="SAM" id="MobiDB-lite"/>
    </source>
</evidence>
<feature type="compositionally biased region" description="Pro residues" evidence="2">
    <location>
        <begin position="47"/>
        <end position="65"/>
    </location>
</feature>
<dbReference type="PANTHER" id="PTHR33393:SF12">
    <property type="entry name" value="CAPSULE BIOSYNTHESIS PROTEIN CAPA"/>
    <property type="match status" value="1"/>
</dbReference>
<dbReference type="EMBL" id="DXBO01000013">
    <property type="protein sequence ID" value="HIZ47216.1"/>
    <property type="molecule type" value="Genomic_DNA"/>
</dbReference>
<name>A0A9D2F1I1_9FIRM</name>
<comment type="caution">
    <text evidence="4">The sequence shown here is derived from an EMBL/GenBank/DDBJ whole genome shotgun (WGS) entry which is preliminary data.</text>
</comment>
<reference evidence="4" key="1">
    <citation type="journal article" date="2021" name="PeerJ">
        <title>Extensive microbial diversity within the chicken gut microbiome revealed by metagenomics and culture.</title>
        <authorList>
            <person name="Gilroy R."/>
            <person name="Ravi A."/>
            <person name="Getino M."/>
            <person name="Pursley I."/>
            <person name="Horton D.L."/>
            <person name="Alikhan N.F."/>
            <person name="Baker D."/>
            <person name="Gharbi K."/>
            <person name="Hall N."/>
            <person name="Watson M."/>
            <person name="Adriaenssens E.M."/>
            <person name="Foster-Nyarko E."/>
            <person name="Jarju S."/>
            <person name="Secka A."/>
            <person name="Antonio M."/>
            <person name="Oren A."/>
            <person name="Chaudhuri R.R."/>
            <person name="La Ragione R."/>
            <person name="Hildebrand F."/>
            <person name="Pallen M.J."/>
        </authorList>
    </citation>
    <scope>NUCLEOTIDE SEQUENCE</scope>
    <source>
        <strain evidence="4">3436</strain>
    </source>
</reference>